<sequence>MTPLQSIPAQYRTAAQSQKEKGSYFEELICTYFRYEASYAEFFLVPSLNLLSQSLIEWTQESGIPLHSFPVCSDAEVGKKRDKNNANFVETFDHELRYPSTTDAKRLAYEVTKRHDAQHMSVIFSTYHSLDVFSRALTKNKEDWFESWARSKNESRLLLRPLQMILKTLTQQASSMLVTA</sequence>
<dbReference type="Proteomes" id="UP000295662">
    <property type="component" value="Unassembled WGS sequence"/>
</dbReference>
<evidence type="ECO:0000313" key="1">
    <source>
        <dbReference type="EMBL" id="TDU68132.1"/>
    </source>
</evidence>
<name>A0A4R7RRC0_9BACT</name>
<proteinExistence type="predicted"/>
<gene>
    <name evidence="1" type="ORF">EI77_03249</name>
</gene>
<protein>
    <submittedName>
        <fullName evidence="1">Uncharacterized protein</fullName>
    </submittedName>
</protein>
<accession>A0A4R7RRC0</accession>
<keyword evidence="2" id="KW-1185">Reference proteome</keyword>
<evidence type="ECO:0000313" key="2">
    <source>
        <dbReference type="Proteomes" id="UP000295662"/>
    </source>
</evidence>
<reference evidence="1 2" key="1">
    <citation type="submission" date="2019-03" db="EMBL/GenBank/DDBJ databases">
        <title>Genomic Encyclopedia of Archaeal and Bacterial Type Strains, Phase II (KMG-II): from individual species to whole genera.</title>
        <authorList>
            <person name="Goeker M."/>
        </authorList>
    </citation>
    <scope>NUCLEOTIDE SEQUENCE [LARGE SCALE GENOMIC DNA]</scope>
    <source>
        <strain evidence="1 2">ATCC 25309</strain>
    </source>
</reference>
<dbReference type="EMBL" id="SOCA01000006">
    <property type="protein sequence ID" value="TDU68132.1"/>
    <property type="molecule type" value="Genomic_DNA"/>
</dbReference>
<comment type="caution">
    <text evidence="1">The sequence shown here is derived from an EMBL/GenBank/DDBJ whole genome shotgun (WGS) entry which is preliminary data.</text>
</comment>
<organism evidence="1 2">
    <name type="scientific">Prosthecobacter fusiformis</name>
    <dbReference type="NCBI Taxonomy" id="48464"/>
    <lineage>
        <taxon>Bacteria</taxon>
        <taxon>Pseudomonadati</taxon>
        <taxon>Verrucomicrobiota</taxon>
        <taxon>Verrucomicrobiia</taxon>
        <taxon>Verrucomicrobiales</taxon>
        <taxon>Verrucomicrobiaceae</taxon>
        <taxon>Prosthecobacter</taxon>
    </lineage>
</organism>
<dbReference type="AlphaFoldDB" id="A0A4R7RRC0"/>